<dbReference type="AlphaFoldDB" id="C7Z673"/>
<dbReference type="InParanoid" id="C7Z673"/>
<accession>C7Z673</accession>
<dbReference type="RefSeq" id="XP_003045790.1">
    <property type="nucleotide sequence ID" value="XM_003045744.1"/>
</dbReference>
<dbReference type="EMBL" id="GG698910">
    <property type="protein sequence ID" value="EEU40077.1"/>
    <property type="molecule type" value="Genomic_DNA"/>
</dbReference>
<protein>
    <submittedName>
        <fullName evidence="1">Uncharacterized protein</fullName>
    </submittedName>
</protein>
<evidence type="ECO:0000313" key="2">
    <source>
        <dbReference type="Proteomes" id="UP000005206"/>
    </source>
</evidence>
<dbReference type="VEuPathDB" id="FungiDB:NECHADRAFT_76002"/>
<gene>
    <name evidence="1" type="ORF">NECHADRAFT_76002</name>
</gene>
<dbReference type="GeneID" id="9668549"/>
<dbReference type="Proteomes" id="UP000005206">
    <property type="component" value="Chromosome 2"/>
</dbReference>
<evidence type="ECO:0000313" key="1">
    <source>
        <dbReference type="EMBL" id="EEU40077.1"/>
    </source>
</evidence>
<dbReference type="KEGG" id="nhe:NECHADRAFT_76002"/>
<dbReference type="OrthoDB" id="5047692at2759"/>
<name>C7Z673_FUSV7</name>
<dbReference type="eggNOG" id="ENOG502SHEN">
    <property type="taxonomic scope" value="Eukaryota"/>
</dbReference>
<dbReference type="HOGENOM" id="CLU_536454_0_0_1"/>
<sequence length="508" mass="56628">MSIRHRSSAKQVRMSTTKPSVNAADAELWHAYLRAISDYFPFSEQPDGYRIYTAPLTSFGVTIGRAVDQAIVNNDLFRLGDLLLPPDSPIFLPRLSYSQRLRRYLQFVTTPPGRQNEETLAKLEKTKDQLTEATHDFIKCRHQAYGAYLADPAYIKPPDGASATAESQVQFSSWAKTFYPSYQLASLRKDAVSQEAYEAHLEYYGPQTAALWNDRVQLDQAFVPNSLNKPPRYNMPTSTAQVTLDEIVGSGPVGSGTPQPPLDIMYQPRYNIDDKFSEMALSWVLNAKNGNNKPLEITVRSSSDSPTKPANWNDLGFSKISLAKHDEILARVPLFTAHTHEASTPQNQPNLKVGLEDRRTSVEVTIRASDAAVFALGPDQSWDIPDITTRYPRLRAEAPSDLYQPLVLVTHVFLGYQVSISMALDENTFERIDEGINKCQDRGGTASLFGLSVGPRSTDSMVGFDQIQRDPSVNRIDIPPRDNSQLTIIGLMGMELPAPKQTETRADL</sequence>
<organism evidence="1 2">
    <name type="scientific">Fusarium vanettenii (strain ATCC MYA-4622 / CBS 123669 / FGSC 9596 / NRRL 45880 / 77-13-4)</name>
    <name type="common">Fusarium solani subsp. pisi</name>
    <dbReference type="NCBI Taxonomy" id="660122"/>
    <lineage>
        <taxon>Eukaryota</taxon>
        <taxon>Fungi</taxon>
        <taxon>Dikarya</taxon>
        <taxon>Ascomycota</taxon>
        <taxon>Pezizomycotina</taxon>
        <taxon>Sordariomycetes</taxon>
        <taxon>Hypocreomycetidae</taxon>
        <taxon>Hypocreales</taxon>
        <taxon>Nectriaceae</taxon>
        <taxon>Fusarium</taxon>
        <taxon>Fusarium solani species complex</taxon>
        <taxon>Fusarium vanettenii</taxon>
    </lineage>
</organism>
<reference evidence="1 2" key="1">
    <citation type="journal article" date="2009" name="PLoS Genet.">
        <title>The genome of Nectria haematococca: contribution of supernumerary chromosomes to gene expansion.</title>
        <authorList>
            <person name="Coleman J.J."/>
            <person name="Rounsley S.D."/>
            <person name="Rodriguez-Carres M."/>
            <person name="Kuo A."/>
            <person name="Wasmann C.C."/>
            <person name="Grimwood J."/>
            <person name="Schmutz J."/>
            <person name="Taga M."/>
            <person name="White G.J."/>
            <person name="Zhou S."/>
            <person name="Schwartz D.C."/>
            <person name="Freitag M."/>
            <person name="Ma L.J."/>
            <person name="Danchin E.G."/>
            <person name="Henrissat B."/>
            <person name="Coutinho P.M."/>
            <person name="Nelson D.R."/>
            <person name="Straney D."/>
            <person name="Napoli C.A."/>
            <person name="Barker B.M."/>
            <person name="Gribskov M."/>
            <person name="Rep M."/>
            <person name="Kroken S."/>
            <person name="Molnar I."/>
            <person name="Rensing C."/>
            <person name="Kennell J.C."/>
            <person name="Zamora J."/>
            <person name="Farman M.L."/>
            <person name="Selker E.U."/>
            <person name="Salamov A."/>
            <person name="Shapiro H."/>
            <person name="Pangilinan J."/>
            <person name="Lindquist E."/>
            <person name="Lamers C."/>
            <person name="Grigoriev I.V."/>
            <person name="Geiser D.M."/>
            <person name="Covert S.F."/>
            <person name="Temporini E."/>
            <person name="Vanetten H.D."/>
        </authorList>
    </citation>
    <scope>NUCLEOTIDE SEQUENCE [LARGE SCALE GENOMIC DNA]</scope>
    <source>
        <strain evidence="2">ATCC MYA-4622 / CBS 123669 / FGSC 9596 / NRRL 45880 / 77-13-4</strain>
    </source>
</reference>
<keyword evidence="2" id="KW-1185">Reference proteome</keyword>
<proteinExistence type="predicted"/>
<dbReference type="OMA" id="IWRAYGQ"/>